<reference evidence="2 3" key="1">
    <citation type="submission" date="2017-02" db="EMBL/GenBank/DDBJ databases">
        <title>Genomes of Trichoderma spp. with biocontrol activity.</title>
        <authorList>
            <person name="Gardiner D."/>
            <person name="Kazan K."/>
            <person name="Vos C."/>
            <person name="Harvey P."/>
        </authorList>
    </citation>
    <scope>NUCLEOTIDE SEQUENCE [LARGE SCALE GENOMIC DNA]</scope>
    <source>
        <strain evidence="2 3">Tr1</strain>
    </source>
</reference>
<sequence>MMQMQHQAPPPVPPPQNVQPNHFNPSHQIAAMNEAVWLQIGMNPPLLCQLTYAGLGD</sequence>
<proteinExistence type="predicted"/>
<protein>
    <submittedName>
        <fullName evidence="2">Uncharacterized protein</fullName>
    </submittedName>
</protein>
<evidence type="ECO:0000256" key="1">
    <source>
        <dbReference type="SAM" id="MobiDB-lite"/>
    </source>
</evidence>
<organism evidence="2 3">
    <name type="scientific">Trichoderma harzianum</name>
    <name type="common">Hypocrea lixii</name>
    <dbReference type="NCBI Taxonomy" id="5544"/>
    <lineage>
        <taxon>Eukaryota</taxon>
        <taxon>Fungi</taxon>
        <taxon>Dikarya</taxon>
        <taxon>Ascomycota</taxon>
        <taxon>Pezizomycotina</taxon>
        <taxon>Sordariomycetes</taxon>
        <taxon>Hypocreomycetidae</taxon>
        <taxon>Hypocreales</taxon>
        <taxon>Hypocreaceae</taxon>
        <taxon>Trichoderma</taxon>
    </lineage>
</organism>
<accession>A0A2K0TZ54</accession>
<gene>
    <name evidence="2" type="ORF">THARTR1_08416</name>
</gene>
<dbReference type="EMBL" id="MTYI01000144">
    <property type="protein sequence ID" value="PNP50795.1"/>
    <property type="molecule type" value="Genomic_DNA"/>
</dbReference>
<dbReference type="AlphaFoldDB" id="A0A2K0TZ54"/>
<feature type="compositionally biased region" description="Pro residues" evidence="1">
    <location>
        <begin position="8"/>
        <end position="17"/>
    </location>
</feature>
<feature type="region of interest" description="Disordered" evidence="1">
    <location>
        <begin position="1"/>
        <end position="24"/>
    </location>
</feature>
<name>A0A2K0TZ54_TRIHA</name>
<evidence type="ECO:0000313" key="2">
    <source>
        <dbReference type="EMBL" id="PNP50795.1"/>
    </source>
</evidence>
<evidence type="ECO:0000313" key="3">
    <source>
        <dbReference type="Proteomes" id="UP000236290"/>
    </source>
</evidence>
<dbReference type="Proteomes" id="UP000236290">
    <property type="component" value="Unassembled WGS sequence"/>
</dbReference>
<comment type="caution">
    <text evidence="2">The sequence shown here is derived from an EMBL/GenBank/DDBJ whole genome shotgun (WGS) entry which is preliminary data.</text>
</comment>